<feature type="transmembrane region" description="Helical" evidence="7">
    <location>
        <begin position="282"/>
        <end position="306"/>
    </location>
</feature>
<dbReference type="GO" id="GO:0140359">
    <property type="term" value="F:ABC-type transporter activity"/>
    <property type="evidence" value="ECO:0007669"/>
    <property type="project" value="InterPro"/>
</dbReference>
<keyword evidence="2 7" id="KW-0812">Transmembrane</keyword>
<dbReference type="SUPFAM" id="SSF52540">
    <property type="entry name" value="P-loop containing nucleoside triphosphate hydrolases"/>
    <property type="match status" value="2"/>
</dbReference>
<dbReference type="Pfam" id="PF00005">
    <property type="entry name" value="ABC_tran"/>
    <property type="match status" value="2"/>
</dbReference>
<feature type="transmembrane region" description="Helical" evidence="7">
    <location>
        <begin position="861"/>
        <end position="882"/>
    </location>
</feature>
<feature type="domain" description="ABC transporter" evidence="8">
    <location>
        <begin position="470"/>
        <end position="703"/>
    </location>
</feature>
<dbReference type="SMART" id="SM00382">
    <property type="entry name" value="AAA"/>
    <property type="match status" value="2"/>
</dbReference>
<dbReference type="RefSeq" id="XP_032822960.1">
    <property type="nucleotide sequence ID" value="XM_032967069.1"/>
</dbReference>
<comment type="subcellular location">
    <subcellularLocation>
        <location evidence="1">Membrane</location>
        <topology evidence="1">Multi-pass membrane protein</topology>
    </subcellularLocation>
</comment>
<dbReference type="Pfam" id="PF13304">
    <property type="entry name" value="AAA_21"/>
    <property type="match status" value="1"/>
</dbReference>
<feature type="transmembrane region" description="Helical" evidence="7">
    <location>
        <begin position="385"/>
        <end position="408"/>
    </location>
</feature>
<feature type="domain" description="ABC transporter" evidence="8">
    <location>
        <begin position="1335"/>
        <end position="1821"/>
    </location>
</feature>
<feature type="transmembrane region" description="Helical" evidence="7">
    <location>
        <begin position="243"/>
        <end position="270"/>
    </location>
</feature>
<evidence type="ECO:0000256" key="3">
    <source>
        <dbReference type="ARBA" id="ARBA00022741"/>
    </source>
</evidence>
<evidence type="ECO:0000313" key="9">
    <source>
        <dbReference type="Proteomes" id="UP001318040"/>
    </source>
</evidence>
<dbReference type="Pfam" id="PF23321">
    <property type="entry name" value="R1_ABCA1"/>
    <property type="match status" value="1"/>
</dbReference>
<dbReference type="GO" id="GO:0016887">
    <property type="term" value="F:ATP hydrolysis activity"/>
    <property type="evidence" value="ECO:0007669"/>
    <property type="project" value="InterPro"/>
</dbReference>
<proteinExistence type="predicted"/>
<keyword evidence="9" id="KW-1185">Reference proteome</keyword>
<evidence type="ECO:0000256" key="2">
    <source>
        <dbReference type="ARBA" id="ARBA00022692"/>
    </source>
</evidence>
<evidence type="ECO:0000256" key="1">
    <source>
        <dbReference type="ARBA" id="ARBA00004141"/>
    </source>
</evidence>
<evidence type="ECO:0000256" key="6">
    <source>
        <dbReference type="ARBA" id="ARBA00023136"/>
    </source>
</evidence>
<dbReference type="FunFam" id="3.40.50.300:FF:000465">
    <property type="entry name" value="ATP-binding cassette, sub-family A (ABC1), member 3"/>
    <property type="match status" value="1"/>
</dbReference>
<dbReference type="PROSITE" id="PS00211">
    <property type="entry name" value="ABC_TRANSPORTER_1"/>
    <property type="match status" value="1"/>
</dbReference>
<dbReference type="InterPro" id="IPR026082">
    <property type="entry name" value="ABCA"/>
</dbReference>
<gene>
    <name evidence="10 11" type="primary">ABCA3</name>
</gene>
<dbReference type="CTD" id="21"/>
<dbReference type="GO" id="GO:0005319">
    <property type="term" value="F:lipid transporter activity"/>
    <property type="evidence" value="ECO:0007669"/>
    <property type="project" value="TreeGrafter"/>
</dbReference>
<dbReference type="InterPro" id="IPR027417">
    <property type="entry name" value="P-loop_NTPase"/>
</dbReference>
<accession>A0AAJ7TUP7</accession>
<name>A0AAJ7TUP7_PETMA</name>
<dbReference type="Gene3D" id="3.40.50.300">
    <property type="entry name" value="P-loop containing nucleotide triphosphate hydrolases"/>
    <property type="match status" value="3"/>
</dbReference>
<evidence type="ECO:0000256" key="7">
    <source>
        <dbReference type="SAM" id="Phobius"/>
    </source>
</evidence>
<dbReference type="InterPro" id="IPR003593">
    <property type="entry name" value="AAA+_ATPase"/>
</dbReference>
<reference evidence="10 11" key="1">
    <citation type="submission" date="2025-04" db="UniProtKB">
        <authorList>
            <consortium name="RefSeq"/>
        </authorList>
    </citation>
    <scope>IDENTIFICATION</scope>
    <source>
        <tissue evidence="10 11">Sperm</tissue>
    </source>
</reference>
<dbReference type="PROSITE" id="PS50893">
    <property type="entry name" value="ABC_TRANSPORTER_2"/>
    <property type="match status" value="2"/>
</dbReference>
<sequence length="1909" mass="212325">MWLHHRQFPEFRDKGWFLAFTPANVTAVHDIAERVHRAASGTLAALPFDSEAELLAFIKADNRSAENVLAAMVFENRFARADDPLPEKVTYSLRFKYSPRNAPLDEQSQLNPNRDNDWITIFLFPLFQLPGPRERHMKDGGTPGYYREGFLATQRFIDEAITAAAAERLGSAAPRTAVEVQRFPYPPYRDDIFILAIQTQLPLLLMLSFVYTALNIVRTLVHEKESKLKEYMKMMCLSNWLHWTAWFLKFFIFFLISVFYMTVLFCVKVGERGAVLNFSDPTLVFVFILAFSVSTISFCFMISVFFSQANVAATAGAFLYFFSYIPYFFVLPWYDQMSHALKMSSCLISNVGMAMGAQLISMWEGKGVGIQWRNLGESVSVDDGFTMAHVLFMLMLDAVLYGLVAWYVEAVFPGEYGVPQPWYFCVLPSYWRGTQRTYHVSAGDGEGEGDGEGPASEFIEREPLGLATGVKIQGLRKVFGKGRHEKEAVKGLTLNMYEGQITALLGHNGAGKTTTLSILTGLFPPSGGTALVNGYDIRYDMTLVRKSLGLCPQHDVLFPDLTVEEHLSFFAKLKGCPYERVPDEVSAMLTALQLEDKRQARASALSGGMKRKLSIGIAFIGDPKVVLLDEPTSGMDPCARRATWELLQRQRAGRTVLLTTHFMEEADVLGDRVAIVAHGRLQCCGSSLFLKRKYGAGYHMVVVKQPEADVAWISKLVHSHVPEANLSSNAGAELAYIMPADTSHRFEGLFTELERRRDELGINSYGVSVTTMEEVFLRVGKLADSALDAQARQLPHLHYQHERRMHDLTAETDSISASMDDTSTLVSEDLSSIKLNTGMWLLLQQCRAMFLKRAVYCWRNWKVMVAQFLVPLIFTTVALVVARTLPGPRDSPSLDLSLARYGAHVSVPYALAPGAGPEAASVALEYRRQIEEMRTATAVFVNDDAKYPGGDILDYLVDNAKAEGGSFNTHCVVGAAVAGGGGNGSGSVMVTALFNGQGFHTPATALLLVDNALLRHAVGANHSISVRNYPLPRNITERAMDQFHEGQTGFAVAFNLMYGLASLASTFALLLVTERATRAKHIQLVSGVRAVSYWVTALLWDLFNYMIPCCCILLVFLGFEVKAYTAGAHLLLVLLILLLYGWAVIPLMYLLQNFFSSSATAYTRLSMFNVLSGTASFLSVNILRIPELGLLHLCHTLDKVFLMLPNYCLGQSLNYFYENYQFIQICNSSILAQILCRKNNITYQLDYLAWQPYGVGRYLTLMAVQGAAYLLLVFLLELNAFRSLARLCRNLCHRHPWWRARVAQVPVQETKEDEDVARERLRVANVSAAVLSEQLVVKDLRKVYGVKNPLVAVDGISVGIPAGECFGLLGFNGAGKTTTFKMLTGEETATSGDAVIGGYSILTDIRKVQQRIGYCPQFDGLLEHMTGRETLWMYARLRGVPERLIPAMVDDALRALLVEAYADKLVRTYRWATRTGGPHVQVGLTYRWATRTGGPHVQVGHTYRWASRTGGPHVQVGLARTGGPHVQVGLTYRWATRTGGPHVQVGHTCTGGPHVQVGHTYRWATRTGGPHVQVGLACTYRWASRARTGGPRVHVQVGLACTYRWASRTGGPRVHVQVGLAHRWASRAQVGLACAGGPRTYRWASRAQVGLMCTGGPRVHRWASRTGGPRTYRWATRVQVGLTCTGGPHVYRWASRVQVGLTCTGGPRVHRWASRTGGPRTYSGGTKRKLSTAVALMGSPPVVFLDEPSTGMDPVARRLLWDALSRVREEGRALVITSHSMEECEALCTRIAIMVNGQFRCLGSQQHLKSRYGSGYTLLARIRAEQADTQPFKHFVETTFPGSILKDQHQGLVHYHLTDMNMSWAQVFGMLEKAKRDYCLDDYSISQISLEQVFLGFARFQRHTEERPE</sequence>
<feature type="transmembrane region" description="Helical" evidence="7">
    <location>
        <begin position="1255"/>
        <end position="1276"/>
    </location>
</feature>
<keyword evidence="4 10" id="KW-0067">ATP-binding</keyword>
<dbReference type="Pfam" id="PF12698">
    <property type="entry name" value="ABC2_membrane_3"/>
    <property type="match status" value="2"/>
</dbReference>
<organism evidence="9 11">
    <name type="scientific">Petromyzon marinus</name>
    <name type="common">Sea lamprey</name>
    <dbReference type="NCBI Taxonomy" id="7757"/>
    <lineage>
        <taxon>Eukaryota</taxon>
        <taxon>Metazoa</taxon>
        <taxon>Chordata</taxon>
        <taxon>Craniata</taxon>
        <taxon>Vertebrata</taxon>
        <taxon>Cyclostomata</taxon>
        <taxon>Hyperoartia</taxon>
        <taxon>Petromyzontiformes</taxon>
        <taxon>Petromyzontidae</taxon>
        <taxon>Petromyzon</taxon>
    </lineage>
</organism>
<dbReference type="CDD" id="cd03263">
    <property type="entry name" value="ABC_subfamily_A"/>
    <property type="match status" value="1"/>
</dbReference>
<dbReference type="Proteomes" id="UP001318040">
    <property type="component" value="Chromosome 37"/>
</dbReference>
<protein>
    <submittedName>
        <fullName evidence="10 11">ATP-binding cassette sub-family A member 3 isoform X1</fullName>
    </submittedName>
</protein>
<evidence type="ECO:0000256" key="5">
    <source>
        <dbReference type="ARBA" id="ARBA00022989"/>
    </source>
</evidence>
<keyword evidence="3" id="KW-0547">Nucleotide-binding</keyword>
<dbReference type="PANTHER" id="PTHR19229:SF250">
    <property type="entry name" value="ABC TRANSPORTER DOMAIN-CONTAINING PROTEIN-RELATED"/>
    <property type="match status" value="1"/>
</dbReference>
<dbReference type="InterPro" id="IPR003959">
    <property type="entry name" value="ATPase_AAA_core"/>
</dbReference>
<dbReference type="RefSeq" id="XP_032822962.1">
    <property type="nucleotide sequence ID" value="XM_032967071.1"/>
</dbReference>
<keyword evidence="5 7" id="KW-1133">Transmembrane helix</keyword>
<feature type="transmembrane region" description="Helical" evidence="7">
    <location>
        <begin position="1129"/>
        <end position="1150"/>
    </location>
</feature>
<evidence type="ECO:0000313" key="11">
    <source>
        <dbReference type="RefSeq" id="XP_032822962.1"/>
    </source>
</evidence>
<feature type="transmembrane region" description="Helical" evidence="7">
    <location>
        <begin position="1093"/>
        <end position="1117"/>
    </location>
</feature>
<evidence type="ECO:0000256" key="4">
    <source>
        <dbReference type="ARBA" id="ARBA00022840"/>
    </source>
</evidence>
<dbReference type="InterPro" id="IPR003439">
    <property type="entry name" value="ABC_transporter-like_ATP-bd"/>
</dbReference>
<dbReference type="InterPro" id="IPR013525">
    <property type="entry name" value="ABC2_TM"/>
</dbReference>
<keyword evidence="6 7" id="KW-0472">Membrane</keyword>
<feature type="transmembrane region" description="Helical" evidence="7">
    <location>
        <begin position="192"/>
        <end position="214"/>
    </location>
</feature>
<evidence type="ECO:0000259" key="8">
    <source>
        <dbReference type="PROSITE" id="PS50893"/>
    </source>
</evidence>
<dbReference type="KEGG" id="pmrn:116949601"/>
<dbReference type="PANTHER" id="PTHR19229">
    <property type="entry name" value="ATP-BINDING CASSETTE TRANSPORTER SUBFAMILY A ABCA"/>
    <property type="match status" value="1"/>
</dbReference>
<evidence type="ECO:0000313" key="10">
    <source>
        <dbReference type="RefSeq" id="XP_032822960.1"/>
    </source>
</evidence>
<feature type="transmembrane region" description="Helical" evidence="7">
    <location>
        <begin position="1050"/>
        <end position="1072"/>
    </location>
</feature>
<dbReference type="InterPro" id="IPR017871">
    <property type="entry name" value="ABC_transporter-like_CS"/>
</dbReference>
<feature type="transmembrane region" description="Helical" evidence="7">
    <location>
        <begin position="312"/>
        <end position="334"/>
    </location>
</feature>
<dbReference type="InterPro" id="IPR056264">
    <property type="entry name" value="R2_ABCA1-4-like"/>
</dbReference>
<dbReference type="GO" id="GO:0016020">
    <property type="term" value="C:membrane"/>
    <property type="evidence" value="ECO:0007669"/>
    <property type="project" value="UniProtKB-SubCell"/>
</dbReference>
<dbReference type="GO" id="GO:0005524">
    <property type="term" value="F:ATP binding"/>
    <property type="evidence" value="ECO:0007669"/>
    <property type="project" value="UniProtKB-KW"/>
</dbReference>